<dbReference type="SMART" id="SM00255">
    <property type="entry name" value="TIR"/>
    <property type="match status" value="1"/>
</dbReference>
<sequence length="1043" mass="118909">MEKYDVFISYRHQEPDRSLAHTIAEALRQAGYQVFTDTDIRWGMNWVKAIKEALEKSDYFFVLLSPEFAASEMAAVEIEIARELAYQQGGHPVILPVRVCYPLTELLPYPISAYLSSIQQACWDSSDDTARLVQNLQNTLANRVGWLADAPKPSPSKRVKHIGPPFHLDPRDFIIPIPGGMVKRDSFAYIVRDADWEVLHAVRQPRALVTLRGSRQTGKTSLMMSLYTALHHEESGLRTVFIDLQAFSYKDFQSLSTIWRAIAIHIADQLQFDDWDVTSWQLERSYDRQFTRFLDDVVFHENETPLLICLDEVDRIFDSPIRSEFFPPIRAFYNRGELDLSWRKVRWLLGTSSEPSFFIADLSQSPFNIGLRVELNPFTRREVMELSDRFGLALDDEMLERIMHYIGGHPYLVHLLLYKITRNPISFDSLFDVQTAGDGVFRDHLHRYLMQFLQDKALAAAMANISSGHGCTDLRMIDRLEAAGLVRRDETHTVVPSCSLYADFFRHELMPHVVPIPEMKTAQAFLKSAGATIYPRDLQTFTFKDGPVTLQSLEPIMVRVASDTLSNQDIASLIGIAIHESADQPSQAGILIYRTPPDALVRLEIARARLKERFVVIPMPLSAVEQSLREDSCRAVLSEYADRYLPGADLFDDRNAIADTFAFFGRSELLHRLSRELIEPKGIGLFGLRKSGKTSILLQLALILREHPVVHVDLQLYSGQSDYSGQILNAILKQLSKFIDDPMTDVESVPHNVSDSMGGTTFAQRFIDIAQALQQAGYRLPVICALDEMEHILPTRMDSRDKVEAFNAVFGTLRALSQDQRILSLLVADAHPDCSRINQWEQKGVPTNPVFSFFKEIFVSPFPKSETETMLIDIGRLMGQTFDQKTLEVIHQASGGHPFVSRQLASFLCQKVGRESDGDIDWPKAKRYLERPFRFSGILKAYVEQNIWKDLEKRDFQSAIAILKILAGTETPGSWVIERDLNERLCTEHPEGDILDAVLWLEDVGLIDRKESEESERYRMRMALLARWLRMQTTDGDGRQRSL</sequence>
<reference evidence="2 3" key="1">
    <citation type="journal article" date="2014" name="Nature">
        <title>An environmental bacterial taxon with a large and distinct metabolic repertoire.</title>
        <authorList>
            <person name="Wilson M.C."/>
            <person name="Mori T."/>
            <person name="Ruckert C."/>
            <person name="Uria A.R."/>
            <person name="Helf M.J."/>
            <person name="Takada K."/>
            <person name="Gernert C."/>
            <person name="Steffens U.A."/>
            <person name="Heycke N."/>
            <person name="Schmitt S."/>
            <person name="Rinke C."/>
            <person name="Helfrich E.J."/>
            <person name="Brachmann A.O."/>
            <person name="Gurgui C."/>
            <person name="Wakimoto T."/>
            <person name="Kracht M."/>
            <person name="Crusemann M."/>
            <person name="Hentschel U."/>
            <person name="Abe I."/>
            <person name="Matsunaga S."/>
            <person name="Kalinowski J."/>
            <person name="Takeyama H."/>
            <person name="Piel J."/>
        </authorList>
    </citation>
    <scope>NUCLEOTIDE SEQUENCE [LARGE SCALE GENOMIC DNA]</scope>
    <source>
        <strain evidence="3">TSY2</strain>
    </source>
</reference>
<evidence type="ECO:0000313" key="3">
    <source>
        <dbReference type="Proteomes" id="UP000019140"/>
    </source>
</evidence>
<keyword evidence="3" id="KW-1185">Reference proteome</keyword>
<dbReference type="InterPro" id="IPR000157">
    <property type="entry name" value="TIR_dom"/>
</dbReference>
<dbReference type="PATRIC" id="fig|1429439.4.peg.719"/>
<dbReference type="PANTHER" id="PTHR34301">
    <property type="entry name" value="DNA-BINDING PROTEIN-RELATED"/>
    <property type="match status" value="1"/>
</dbReference>
<dbReference type="PANTHER" id="PTHR34301:SF8">
    <property type="entry name" value="ATPASE DOMAIN-CONTAINING PROTEIN"/>
    <property type="match status" value="1"/>
</dbReference>
<dbReference type="SUPFAM" id="SSF52200">
    <property type="entry name" value="Toll/Interleukin receptor TIR domain"/>
    <property type="match status" value="1"/>
</dbReference>
<organism evidence="2 3">
    <name type="scientific">Candidatus Entotheonella gemina</name>
    <dbReference type="NCBI Taxonomy" id="1429439"/>
    <lineage>
        <taxon>Bacteria</taxon>
        <taxon>Pseudomonadati</taxon>
        <taxon>Nitrospinota/Tectimicrobiota group</taxon>
        <taxon>Candidatus Tectimicrobiota</taxon>
        <taxon>Candidatus Entotheonellia</taxon>
        <taxon>Candidatus Entotheonellales</taxon>
        <taxon>Candidatus Entotheonellaceae</taxon>
        <taxon>Candidatus Entotheonella</taxon>
    </lineage>
</organism>
<dbReference type="Pfam" id="PF13676">
    <property type="entry name" value="TIR_2"/>
    <property type="match status" value="1"/>
</dbReference>
<dbReference type="EMBL" id="AZHX01000171">
    <property type="protein sequence ID" value="ETX08630.1"/>
    <property type="molecule type" value="Genomic_DNA"/>
</dbReference>
<feature type="domain" description="TIR" evidence="1">
    <location>
        <begin position="2"/>
        <end position="140"/>
    </location>
</feature>
<dbReference type="Gene3D" id="3.40.50.10140">
    <property type="entry name" value="Toll/interleukin-1 receptor homology (TIR) domain"/>
    <property type="match status" value="1"/>
</dbReference>
<dbReference type="Pfam" id="PF14516">
    <property type="entry name" value="AAA_35"/>
    <property type="match status" value="1"/>
</dbReference>
<evidence type="ECO:0000259" key="1">
    <source>
        <dbReference type="PROSITE" id="PS50104"/>
    </source>
</evidence>
<protein>
    <recommendedName>
        <fullName evidence="1">TIR domain-containing protein</fullName>
    </recommendedName>
</protein>
<dbReference type="AlphaFoldDB" id="W4MEL6"/>
<name>W4MEL6_9BACT</name>
<dbReference type="Gene3D" id="3.40.50.300">
    <property type="entry name" value="P-loop containing nucleotide triphosphate hydrolases"/>
    <property type="match status" value="2"/>
</dbReference>
<dbReference type="InterPro" id="IPR027417">
    <property type="entry name" value="P-loop_NTPase"/>
</dbReference>
<dbReference type="SUPFAM" id="SSF52540">
    <property type="entry name" value="P-loop containing nucleoside triphosphate hydrolases"/>
    <property type="match status" value="2"/>
</dbReference>
<dbReference type="HOGENOM" id="CLU_292165_0_0_7"/>
<comment type="caution">
    <text evidence="2">The sequence shown here is derived from an EMBL/GenBank/DDBJ whole genome shotgun (WGS) entry which is preliminary data.</text>
</comment>
<accession>W4MEL6</accession>
<proteinExistence type="predicted"/>
<dbReference type="Proteomes" id="UP000019140">
    <property type="component" value="Unassembled WGS sequence"/>
</dbReference>
<dbReference type="SMART" id="SM00382">
    <property type="entry name" value="AAA"/>
    <property type="match status" value="2"/>
</dbReference>
<dbReference type="GO" id="GO:0007165">
    <property type="term" value="P:signal transduction"/>
    <property type="evidence" value="ECO:0007669"/>
    <property type="project" value="InterPro"/>
</dbReference>
<dbReference type="InterPro" id="IPR035897">
    <property type="entry name" value="Toll_tir_struct_dom_sf"/>
</dbReference>
<evidence type="ECO:0000313" key="2">
    <source>
        <dbReference type="EMBL" id="ETX08630.1"/>
    </source>
</evidence>
<gene>
    <name evidence="2" type="ORF">ETSY2_04250</name>
</gene>
<dbReference type="InterPro" id="IPR003593">
    <property type="entry name" value="AAA+_ATPase"/>
</dbReference>
<dbReference type="PROSITE" id="PS50104">
    <property type="entry name" value="TIR"/>
    <property type="match status" value="1"/>
</dbReference>